<proteinExistence type="predicted"/>
<dbReference type="Proteomes" id="UP000658127">
    <property type="component" value="Unassembled WGS sequence"/>
</dbReference>
<sequence length="315" mass="31669">MRAVVVHTFGGPEALELVDVAVPVPGPGQVRIRVSAAAVNPVDAVTRAGALVEAGLMAPRAVTGIGWDVAGEIDEVGAGVDGFAVGQQVIGLRDLLDRSLGSYADYLVLDASAVAPAPTGVSAVEAATLPLNGLTAFQALDLLELAEGDTLLVTGAAGAVGGFAVEIAARWRGVRVVAQVGEADADVVRALGAEWVVPRDVPDLAEAVRALVPGGVDAVLDTAGLSAMALATVRNRGSFVTVVGGADPIPLRGIRVHHTWISADGAALATLAAYDLTLRVAGTLPLEQAAHAHTRLAEGGLRGRIVLTTAPGGGS</sequence>
<dbReference type="InterPro" id="IPR011032">
    <property type="entry name" value="GroES-like_sf"/>
</dbReference>
<dbReference type="SUPFAM" id="SSF50129">
    <property type="entry name" value="GroES-like"/>
    <property type="match status" value="1"/>
</dbReference>
<reference evidence="5" key="1">
    <citation type="journal article" date="2019" name="Int. J. Syst. Evol. Microbiol.">
        <title>The Global Catalogue of Microorganisms (GCM) 10K type strain sequencing project: providing services to taxonomists for standard genome sequencing and annotation.</title>
        <authorList>
            <consortium name="The Broad Institute Genomics Platform"/>
            <consortium name="The Broad Institute Genome Sequencing Center for Infectious Disease"/>
            <person name="Wu L."/>
            <person name="Ma J."/>
        </authorList>
    </citation>
    <scope>NUCLEOTIDE SEQUENCE [LARGE SCALE GENOMIC DNA]</scope>
    <source>
        <strain evidence="5">CGMCC 4.7329</strain>
    </source>
</reference>
<keyword evidence="2" id="KW-0560">Oxidoreductase</keyword>
<dbReference type="Gene3D" id="3.40.50.720">
    <property type="entry name" value="NAD(P)-binding Rossmann-like Domain"/>
    <property type="match status" value="1"/>
</dbReference>
<dbReference type="InterPro" id="IPR013149">
    <property type="entry name" value="ADH-like_C"/>
</dbReference>
<evidence type="ECO:0000256" key="2">
    <source>
        <dbReference type="ARBA" id="ARBA00023002"/>
    </source>
</evidence>
<dbReference type="SMART" id="SM00829">
    <property type="entry name" value="PKS_ER"/>
    <property type="match status" value="1"/>
</dbReference>
<gene>
    <name evidence="4" type="ORF">GCM10011610_14540</name>
</gene>
<dbReference type="Gene3D" id="3.90.180.10">
    <property type="entry name" value="Medium-chain alcohol dehydrogenases, catalytic domain"/>
    <property type="match status" value="1"/>
</dbReference>
<feature type="domain" description="Enoyl reductase (ER)" evidence="3">
    <location>
        <begin position="10"/>
        <end position="307"/>
    </location>
</feature>
<evidence type="ECO:0000256" key="1">
    <source>
        <dbReference type="ARBA" id="ARBA00022857"/>
    </source>
</evidence>
<dbReference type="SUPFAM" id="SSF51735">
    <property type="entry name" value="NAD(P)-binding Rossmann-fold domains"/>
    <property type="match status" value="1"/>
</dbReference>
<dbReference type="PANTHER" id="PTHR48106">
    <property type="entry name" value="QUINONE OXIDOREDUCTASE PIG3-RELATED"/>
    <property type="match status" value="1"/>
</dbReference>
<protein>
    <submittedName>
        <fullName evidence="4">NADPH:quinone reductase</fullName>
    </submittedName>
</protein>
<keyword evidence="1" id="KW-0521">NADP</keyword>
<dbReference type="RefSeq" id="WP_189025362.1">
    <property type="nucleotide sequence ID" value="NZ_BMNE01000002.1"/>
</dbReference>
<dbReference type="InterPro" id="IPR020843">
    <property type="entry name" value="ER"/>
</dbReference>
<evidence type="ECO:0000313" key="5">
    <source>
        <dbReference type="Proteomes" id="UP000658127"/>
    </source>
</evidence>
<evidence type="ECO:0000259" key="3">
    <source>
        <dbReference type="SMART" id="SM00829"/>
    </source>
</evidence>
<name>A0ABQ2K7Q5_9NOCA</name>
<dbReference type="CDD" id="cd05289">
    <property type="entry name" value="MDR_like_2"/>
    <property type="match status" value="1"/>
</dbReference>
<comment type="caution">
    <text evidence="4">The sequence shown here is derived from an EMBL/GenBank/DDBJ whole genome shotgun (WGS) entry which is preliminary data.</text>
</comment>
<dbReference type="EMBL" id="BMNE01000002">
    <property type="protein sequence ID" value="GGN72834.1"/>
    <property type="molecule type" value="Genomic_DNA"/>
</dbReference>
<dbReference type="Pfam" id="PF08240">
    <property type="entry name" value="ADH_N"/>
    <property type="match status" value="1"/>
</dbReference>
<accession>A0ABQ2K7Q5</accession>
<dbReference type="PANTHER" id="PTHR48106:SF18">
    <property type="entry name" value="QUINONE OXIDOREDUCTASE PIG3"/>
    <property type="match status" value="1"/>
</dbReference>
<organism evidence="4 5">
    <name type="scientific">Nocardia rhizosphaerihabitans</name>
    <dbReference type="NCBI Taxonomy" id="1691570"/>
    <lineage>
        <taxon>Bacteria</taxon>
        <taxon>Bacillati</taxon>
        <taxon>Actinomycetota</taxon>
        <taxon>Actinomycetes</taxon>
        <taxon>Mycobacteriales</taxon>
        <taxon>Nocardiaceae</taxon>
        <taxon>Nocardia</taxon>
    </lineage>
</organism>
<dbReference type="InterPro" id="IPR036291">
    <property type="entry name" value="NAD(P)-bd_dom_sf"/>
</dbReference>
<evidence type="ECO:0000313" key="4">
    <source>
        <dbReference type="EMBL" id="GGN72834.1"/>
    </source>
</evidence>
<keyword evidence="5" id="KW-1185">Reference proteome</keyword>
<dbReference type="InterPro" id="IPR013154">
    <property type="entry name" value="ADH-like_N"/>
</dbReference>
<dbReference type="Pfam" id="PF00107">
    <property type="entry name" value="ADH_zinc_N"/>
    <property type="match status" value="1"/>
</dbReference>